<organism evidence="1 2">
    <name type="scientific">Mucilaginibacter gilvus</name>
    <dbReference type="NCBI Taxonomy" id="2305909"/>
    <lineage>
        <taxon>Bacteria</taxon>
        <taxon>Pseudomonadati</taxon>
        <taxon>Bacteroidota</taxon>
        <taxon>Sphingobacteriia</taxon>
        <taxon>Sphingobacteriales</taxon>
        <taxon>Sphingobacteriaceae</taxon>
        <taxon>Mucilaginibacter</taxon>
    </lineage>
</organism>
<sequence length="94" mass="10373">MKKLIVLICLLLPVFSKATCIIIYLKGNDIYIAADSRRNYSIFKNGKLTSNIFQTVCKIHNVGNVFYAIAGHDDGGLMSVSTKSLKKFVAVDSD</sequence>
<dbReference type="OrthoDB" id="10001485at2"/>
<dbReference type="EMBL" id="SBIW01000001">
    <property type="protein sequence ID" value="RWY57523.1"/>
    <property type="molecule type" value="Genomic_DNA"/>
</dbReference>
<dbReference type="Proteomes" id="UP000286701">
    <property type="component" value="Unassembled WGS sequence"/>
</dbReference>
<gene>
    <name evidence="1" type="ORF">EPL05_03060</name>
</gene>
<keyword evidence="2" id="KW-1185">Reference proteome</keyword>
<dbReference type="RefSeq" id="WP_128532029.1">
    <property type="nucleotide sequence ID" value="NZ_SBIW01000001.1"/>
</dbReference>
<accession>A0A3S3UYC5</accession>
<dbReference type="AlphaFoldDB" id="A0A3S3UYC5"/>
<reference evidence="1 2" key="1">
    <citation type="submission" date="2019-01" db="EMBL/GenBank/DDBJ databases">
        <title>Mucilaginibacter antarcticum sp. nov., isolated from antarctic soil.</title>
        <authorList>
            <person name="Yan Y.-Q."/>
            <person name="Du Z.-J."/>
        </authorList>
    </citation>
    <scope>NUCLEOTIDE SEQUENCE [LARGE SCALE GENOMIC DNA]</scope>
    <source>
        <strain evidence="1 2">F01003</strain>
    </source>
</reference>
<comment type="caution">
    <text evidence="1">The sequence shown here is derived from an EMBL/GenBank/DDBJ whole genome shotgun (WGS) entry which is preliminary data.</text>
</comment>
<protein>
    <submittedName>
        <fullName evidence="1">Uncharacterized protein</fullName>
    </submittedName>
</protein>
<proteinExistence type="predicted"/>
<evidence type="ECO:0000313" key="2">
    <source>
        <dbReference type="Proteomes" id="UP000286701"/>
    </source>
</evidence>
<name>A0A3S3UYC5_9SPHI</name>
<evidence type="ECO:0000313" key="1">
    <source>
        <dbReference type="EMBL" id="RWY57523.1"/>
    </source>
</evidence>